<accession>K9DSI8</accession>
<reference evidence="1 2" key="1">
    <citation type="submission" date="2012-09" db="EMBL/GenBank/DDBJ databases">
        <title>The Genome Sequence of Bacteroides oleiciplenus YIT 12058.</title>
        <authorList>
            <consortium name="The Broad Institute Genome Sequencing Platform"/>
            <person name="Earl A."/>
            <person name="Ward D."/>
            <person name="Feldgarden M."/>
            <person name="Gevers D."/>
            <person name="Morotomi M."/>
            <person name="Walker B."/>
            <person name="Young S.K."/>
            <person name="Zeng Q."/>
            <person name="Gargeya S."/>
            <person name="Fitzgerald M."/>
            <person name="Haas B."/>
            <person name="Abouelleil A."/>
            <person name="Alvarado L."/>
            <person name="Arachchi H.M."/>
            <person name="Berlin A.M."/>
            <person name="Chapman S.B."/>
            <person name="Goldberg J."/>
            <person name="Griggs A."/>
            <person name="Gujja S."/>
            <person name="Hansen M."/>
            <person name="Howarth C."/>
            <person name="Imamovic A."/>
            <person name="Larimer J."/>
            <person name="McCowen C."/>
            <person name="Montmayeur A."/>
            <person name="Murphy C."/>
            <person name="Neiman D."/>
            <person name="Pearson M."/>
            <person name="Priest M."/>
            <person name="Roberts A."/>
            <person name="Saif S."/>
            <person name="Shea T."/>
            <person name="Sisk P."/>
            <person name="Sykes S."/>
            <person name="Wortman J."/>
            <person name="Nusbaum C."/>
            <person name="Birren B."/>
        </authorList>
    </citation>
    <scope>NUCLEOTIDE SEQUENCE [LARGE SCALE GENOMIC DNA]</scope>
    <source>
        <strain evidence="1 2">YIT 12058</strain>
    </source>
</reference>
<keyword evidence="2" id="KW-1185">Reference proteome</keyword>
<protein>
    <submittedName>
        <fullName evidence="1">Uncharacterized protein</fullName>
    </submittedName>
</protein>
<name>K9DSI8_9BACE</name>
<dbReference type="EMBL" id="ADLF01000023">
    <property type="protein sequence ID" value="EKU87834.1"/>
    <property type="molecule type" value="Genomic_DNA"/>
</dbReference>
<evidence type="ECO:0000313" key="1">
    <source>
        <dbReference type="EMBL" id="EKU87834.1"/>
    </source>
</evidence>
<proteinExistence type="predicted"/>
<dbReference type="AlphaFoldDB" id="K9DSI8"/>
<evidence type="ECO:0000313" key="2">
    <source>
        <dbReference type="Proteomes" id="UP000009872"/>
    </source>
</evidence>
<organism evidence="1 2">
    <name type="scientific">Bacteroides oleiciplenus YIT 12058</name>
    <dbReference type="NCBI Taxonomy" id="742727"/>
    <lineage>
        <taxon>Bacteria</taxon>
        <taxon>Pseudomonadati</taxon>
        <taxon>Bacteroidota</taxon>
        <taxon>Bacteroidia</taxon>
        <taxon>Bacteroidales</taxon>
        <taxon>Bacteroidaceae</taxon>
        <taxon>Bacteroides</taxon>
    </lineage>
</organism>
<dbReference type="HOGENOM" id="CLU_2630809_0_0_10"/>
<sequence>MIRSKYIYHFFTIFRKLICNTLSDKDVVEHNFKEGREWAQGTTHNYIMRDARVRKAKRSRRLCYYNQARICHIANSV</sequence>
<dbReference type="Proteomes" id="UP000009872">
    <property type="component" value="Unassembled WGS sequence"/>
</dbReference>
<comment type="caution">
    <text evidence="1">The sequence shown here is derived from an EMBL/GenBank/DDBJ whole genome shotgun (WGS) entry which is preliminary data.</text>
</comment>
<gene>
    <name evidence="1" type="ORF">HMPREF9447_04580</name>
</gene>